<proteinExistence type="predicted"/>
<accession>A0AAJ0FK94</accession>
<dbReference type="EMBL" id="MU839012">
    <property type="protein sequence ID" value="KAK1766183.1"/>
    <property type="molecule type" value="Genomic_DNA"/>
</dbReference>
<protein>
    <submittedName>
        <fullName evidence="1">Uncharacterized protein</fullName>
    </submittedName>
</protein>
<evidence type="ECO:0000313" key="1">
    <source>
        <dbReference type="EMBL" id="KAK1766183.1"/>
    </source>
</evidence>
<evidence type="ECO:0000313" key="2">
    <source>
        <dbReference type="Proteomes" id="UP001244011"/>
    </source>
</evidence>
<sequence length="199" mass="21413">MSHVTICAAARFRHCAVTSELMESSVVTTCIASEGKTGRGHARRRLTWNPKPRQEYMLPLGGEGLHTTTTSPPPRRENAFPCTAPGPWARSLLFLLLQPPPPTSVRVAHPGAHIVDHVLGLERKKENAGQAAAWNAASTTSCNHWHLIGGSRWTSRHLEPCISISLLGLCTGTCVSFASKAHSIGSQAIGVQTIALWAD</sequence>
<dbReference type="AlphaFoldDB" id="A0AAJ0FK94"/>
<keyword evidence="2" id="KW-1185">Reference proteome</keyword>
<comment type="caution">
    <text evidence="1">The sequence shown here is derived from an EMBL/GenBank/DDBJ whole genome shotgun (WGS) entry which is preliminary data.</text>
</comment>
<gene>
    <name evidence="1" type="ORF">QBC33DRAFT_542095</name>
</gene>
<reference evidence="1" key="1">
    <citation type="submission" date="2023-06" db="EMBL/GenBank/DDBJ databases">
        <title>Genome-scale phylogeny and comparative genomics of the fungal order Sordariales.</title>
        <authorList>
            <consortium name="Lawrence Berkeley National Laboratory"/>
            <person name="Hensen N."/>
            <person name="Bonometti L."/>
            <person name="Westerberg I."/>
            <person name="Brannstrom I.O."/>
            <person name="Guillou S."/>
            <person name="Cros-Aarteil S."/>
            <person name="Calhoun S."/>
            <person name="Haridas S."/>
            <person name="Kuo A."/>
            <person name="Mondo S."/>
            <person name="Pangilinan J."/>
            <person name="Riley R."/>
            <person name="Labutti K."/>
            <person name="Andreopoulos B."/>
            <person name="Lipzen A."/>
            <person name="Chen C."/>
            <person name="Yanf M."/>
            <person name="Daum C."/>
            <person name="Ng V."/>
            <person name="Clum A."/>
            <person name="Steindorff A."/>
            <person name="Ohm R."/>
            <person name="Martin F."/>
            <person name="Silar P."/>
            <person name="Natvig D."/>
            <person name="Lalanne C."/>
            <person name="Gautier V."/>
            <person name="Ament-Velasquez S.L."/>
            <person name="Kruys A."/>
            <person name="Hutchinson M.I."/>
            <person name="Powell A.J."/>
            <person name="Barry K."/>
            <person name="Miller A.N."/>
            <person name="Grigoriev I.V."/>
            <person name="Debuchy R."/>
            <person name="Gladieux P."/>
            <person name="Thoren M.H."/>
            <person name="Johannesson H."/>
        </authorList>
    </citation>
    <scope>NUCLEOTIDE SEQUENCE</scope>
    <source>
        <strain evidence="1">8032-3</strain>
    </source>
</reference>
<dbReference type="Proteomes" id="UP001244011">
    <property type="component" value="Unassembled WGS sequence"/>
</dbReference>
<dbReference type="GeneID" id="85311415"/>
<dbReference type="RefSeq" id="XP_060282396.1">
    <property type="nucleotide sequence ID" value="XM_060428228.1"/>
</dbReference>
<name>A0AAJ0FK94_9PEZI</name>
<organism evidence="1 2">
    <name type="scientific">Phialemonium atrogriseum</name>
    <dbReference type="NCBI Taxonomy" id="1093897"/>
    <lineage>
        <taxon>Eukaryota</taxon>
        <taxon>Fungi</taxon>
        <taxon>Dikarya</taxon>
        <taxon>Ascomycota</taxon>
        <taxon>Pezizomycotina</taxon>
        <taxon>Sordariomycetes</taxon>
        <taxon>Sordariomycetidae</taxon>
        <taxon>Cephalothecales</taxon>
        <taxon>Cephalothecaceae</taxon>
        <taxon>Phialemonium</taxon>
    </lineage>
</organism>